<protein>
    <submittedName>
        <fullName evidence="3">Centrosomal protein of 128 kDa-like</fullName>
    </submittedName>
</protein>
<keyword evidence="2" id="KW-1185">Reference proteome</keyword>
<feature type="non-terminal residue" evidence="3">
    <location>
        <position position="222"/>
    </location>
</feature>
<evidence type="ECO:0000313" key="2">
    <source>
        <dbReference type="Proteomes" id="UP000079169"/>
    </source>
</evidence>
<dbReference type="Proteomes" id="UP000079169">
    <property type="component" value="Unplaced"/>
</dbReference>
<proteinExistence type="predicted"/>
<evidence type="ECO:0000256" key="1">
    <source>
        <dbReference type="SAM" id="Coils"/>
    </source>
</evidence>
<evidence type="ECO:0000313" key="3">
    <source>
        <dbReference type="RefSeq" id="XP_008485466.1"/>
    </source>
</evidence>
<feature type="coiled-coil region" evidence="1">
    <location>
        <begin position="172"/>
        <end position="213"/>
    </location>
</feature>
<accession>A0A1S3DPC5</accession>
<dbReference type="PaxDb" id="121845-A0A1S3DPC5"/>
<dbReference type="KEGG" id="dci:103522140"/>
<sequence>MEQKEQACDELEAFQEFFINVIDENRDKTDLLENLRKQLPELEMKKAECIKLDEEFKTELGNAKDINAEMTKMNMAWNQEEPILSEELGKLQATYNITTKVNDHFTAKNDRLISEIEQLESEKKNIEQMLLTKDIKDLTLQSKLNHLSQNFNDIVTQMDVADQDAKKVKQICGETQMKMKELEMELEETVNDYNAVRNDVDKIRDEIESMEKCDDVNNASEQ</sequence>
<dbReference type="AlphaFoldDB" id="A0A1S3DPC5"/>
<keyword evidence="1" id="KW-0175">Coiled coil</keyword>
<feature type="coiled-coil region" evidence="1">
    <location>
        <begin position="102"/>
        <end position="136"/>
    </location>
</feature>
<organism evidence="2 3">
    <name type="scientific">Diaphorina citri</name>
    <name type="common">Asian citrus psyllid</name>
    <dbReference type="NCBI Taxonomy" id="121845"/>
    <lineage>
        <taxon>Eukaryota</taxon>
        <taxon>Metazoa</taxon>
        <taxon>Ecdysozoa</taxon>
        <taxon>Arthropoda</taxon>
        <taxon>Hexapoda</taxon>
        <taxon>Insecta</taxon>
        <taxon>Pterygota</taxon>
        <taxon>Neoptera</taxon>
        <taxon>Paraneoptera</taxon>
        <taxon>Hemiptera</taxon>
        <taxon>Sternorrhyncha</taxon>
        <taxon>Psylloidea</taxon>
        <taxon>Psyllidae</taxon>
        <taxon>Diaphorininae</taxon>
        <taxon>Diaphorina</taxon>
    </lineage>
</organism>
<gene>
    <name evidence="3" type="primary">LOC103522140</name>
</gene>
<name>A0A1S3DPC5_DIACI</name>
<dbReference type="RefSeq" id="XP_008485466.1">
    <property type="nucleotide sequence ID" value="XM_008487244.1"/>
</dbReference>
<feature type="coiled-coil region" evidence="1">
    <location>
        <begin position="25"/>
        <end position="52"/>
    </location>
</feature>
<reference evidence="3" key="1">
    <citation type="submission" date="2025-08" db="UniProtKB">
        <authorList>
            <consortium name="RefSeq"/>
        </authorList>
    </citation>
    <scope>IDENTIFICATION</scope>
</reference>
<dbReference type="GeneID" id="103522140"/>